<evidence type="ECO:0000313" key="2">
    <source>
        <dbReference type="Proteomes" id="UP000504621"/>
    </source>
</evidence>
<dbReference type="RefSeq" id="XP_021296019.1">
    <property type="nucleotide sequence ID" value="XM_021440344.1"/>
</dbReference>
<feature type="compositionally biased region" description="Low complexity" evidence="1">
    <location>
        <begin position="10"/>
        <end position="26"/>
    </location>
</feature>
<dbReference type="OrthoDB" id="986723at2759"/>
<feature type="compositionally biased region" description="Basic and acidic residues" evidence="1">
    <location>
        <begin position="86"/>
        <end position="103"/>
    </location>
</feature>
<accession>A0A6J1BC87</accession>
<name>A0A6J1BC87_9ROSI</name>
<feature type="compositionally biased region" description="Polar residues" evidence="1">
    <location>
        <begin position="127"/>
        <end position="138"/>
    </location>
</feature>
<dbReference type="PANTHER" id="PTHR33738">
    <property type="entry name" value="EMB|CAB82975.1"/>
    <property type="match status" value="1"/>
</dbReference>
<organism evidence="2 3">
    <name type="scientific">Herrania umbratica</name>
    <dbReference type="NCBI Taxonomy" id="108875"/>
    <lineage>
        <taxon>Eukaryota</taxon>
        <taxon>Viridiplantae</taxon>
        <taxon>Streptophyta</taxon>
        <taxon>Embryophyta</taxon>
        <taxon>Tracheophyta</taxon>
        <taxon>Spermatophyta</taxon>
        <taxon>Magnoliopsida</taxon>
        <taxon>eudicotyledons</taxon>
        <taxon>Gunneridae</taxon>
        <taxon>Pentapetalae</taxon>
        <taxon>rosids</taxon>
        <taxon>malvids</taxon>
        <taxon>Malvales</taxon>
        <taxon>Malvaceae</taxon>
        <taxon>Byttnerioideae</taxon>
        <taxon>Herrania</taxon>
    </lineage>
</organism>
<dbReference type="GeneID" id="110425431"/>
<evidence type="ECO:0000313" key="3">
    <source>
        <dbReference type="RefSeq" id="XP_021296019.1"/>
    </source>
</evidence>
<dbReference type="PANTHER" id="PTHR33738:SF21">
    <property type="entry name" value="TPRXL"/>
    <property type="match status" value="1"/>
</dbReference>
<dbReference type="Proteomes" id="UP000504621">
    <property type="component" value="Unplaced"/>
</dbReference>
<feature type="compositionally biased region" description="Low complexity" evidence="1">
    <location>
        <begin position="36"/>
        <end position="49"/>
    </location>
</feature>
<feature type="region of interest" description="Disordered" evidence="1">
    <location>
        <begin position="1"/>
        <end position="106"/>
    </location>
</feature>
<sequence length="248" mass="27376">MENKRQVCGSSSSSSYSSSSSSSSVSFDHLFGPKDSSSSSSTSGIFGTIFPPPSTVLGRDSSHSGMMGSWNSQGLPHHGKYGNPDHSTDSKGRSSGTTHKDKSSSIYQNETVEPCYFSSSIYYGGQENYSPRKNTNEPQHYFKKDGEDDDPNGNNSGGASRGNWWQGMESSGYLEINQIPFIVFIHHIERSLTDYSLFVQAHFITNISIQNNANLPSQYSKAYIKNSLMDVLFLYLNTGSMIVFTLWK</sequence>
<protein>
    <submittedName>
        <fullName evidence="3">GATA zinc finger domain-containing protein 8-like isoform X1</fullName>
    </submittedName>
</protein>
<gene>
    <name evidence="3" type="primary">LOC110425431</name>
</gene>
<proteinExistence type="predicted"/>
<dbReference type="AlphaFoldDB" id="A0A6J1BC87"/>
<reference evidence="3" key="1">
    <citation type="submission" date="2025-08" db="UniProtKB">
        <authorList>
            <consortium name="RefSeq"/>
        </authorList>
    </citation>
    <scope>IDENTIFICATION</scope>
    <source>
        <tissue evidence="3">Leaf</tissue>
    </source>
</reference>
<evidence type="ECO:0000256" key="1">
    <source>
        <dbReference type="SAM" id="MobiDB-lite"/>
    </source>
</evidence>
<feature type="region of interest" description="Disordered" evidence="1">
    <location>
        <begin position="127"/>
        <end position="161"/>
    </location>
</feature>
<keyword evidence="2" id="KW-1185">Reference proteome</keyword>